<dbReference type="RefSeq" id="WP_344705574.1">
    <property type="nucleotide sequence ID" value="NZ_BAABBQ010000001.1"/>
</dbReference>
<dbReference type="Proteomes" id="UP001500235">
    <property type="component" value="Unassembled WGS sequence"/>
</dbReference>
<proteinExistence type="predicted"/>
<gene>
    <name evidence="3" type="ORF">GCM10022280_02450</name>
</gene>
<evidence type="ECO:0000259" key="2">
    <source>
        <dbReference type="PROSITE" id="PS51704"/>
    </source>
</evidence>
<organism evidence="3 4">
    <name type="scientific">Sphingomonas swuensis</name>
    <dbReference type="NCBI Taxonomy" id="977800"/>
    <lineage>
        <taxon>Bacteria</taxon>
        <taxon>Pseudomonadati</taxon>
        <taxon>Pseudomonadota</taxon>
        <taxon>Alphaproteobacteria</taxon>
        <taxon>Sphingomonadales</taxon>
        <taxon>Sphingomonadaceae</taxon>
        <taxon>Sphingomonas</taxon>
    </lineage>
</organism>
<name>A0ABP7SBD1_9SPHN</name>
<evidence type="ECO:0000256" key="1">
    <source>
        <dbReference type="SAM" id="MobiDB-lite"/>
    </source>
</evidence>
<comment type="caution">
    <text evidence="3">The sequence shown here is derived from an EMBL/GenBank/DDBJ whole genome shotgun (WGS) entry which is preliminary data.</text>
</comment>
<sequence length="234" mass="25610">MSRSATDPLDPGPAGFAHRGLHSGDDPPENCLSAFAAAIAAGAGIECDLRLTRDDRIVVFHDSDALRLCADPAVIGRSSLAELGALRVGGAPLPTLEGLLRLVRGQVPLLLEVKVERDLWRWPPALASALAGYHGRFGVMSFEPRLIRLVKNKLPGWRRGLVVGDKLGPVRRAIALRLAEPDFLAVQRGTAQRGWVARERRRKPVYAWTVRTAEQRRTLSDQVDALIWEGDGRP</sequence>
<accession>A0ABP7SBD1</accession>
<dbReference type="Gene3D" id="3.20.20.190">
    <property type="entry name" value="Phosphatidylinositol (PI) phosphodiesterase"/>
    <property type="match status" value="1"/>
</dbReference>
<dbReference type="PANTHER" id="PTHR46211:SF1">
    <property type="entry name" value="GLYCEROPHOSPHODIESTER PHOSPHODIESTERASE, CYTOPLASMIC"/>
    <property type="match status" value="1"/>
</dbReference>
<dbReference type="PANTHER" id="PTHR46211">
    <property type="entry name" value="GLYCEROPHOSPHORYL DIESTER PHOSPHODIESTERASE"/>
    <property type="match status" value="1"/>
</dbReference>
<dbReference type="Pfam" id="PF03009">
    <property type="entry name" value="GDPD"/>
    <property type="match status" value="1"/>
</dbReference>
<protein>
    <submittedName>
        <fullName evidence="3">Glycerophosphodiester phosphodiesterase family protein</fullName>
    </submittedName>
</protein>
<dbReference type="PROSITE" id="PS51704">
    <property type="entry name" value="GP_PDE"/>
    <property type="match status" value="1"/>
</dbReference>
<dbReference type="InterPro" id="IPR030395">
    <property type="entry name" value="GP_PDE_dom"/>
</dbReference>
<keyword evidence="4" id="KW-1185">Reference proteome</keyword>
<feature type="region of interest" description="Disordered" evidence="1">
    <location>
        <begin position="1"/>
        <end position="22"/>
    </location>
</feature>
<evidence type="ECO:0000313" key="4">
    <source>
        <dbReference type="Proteomes" id="UP001500235"/>
    </source>
</evidence>
<dbReference type="InterPro" id="IPR017946">
    <property type="entry name" value="PLC-like_Pdiesterase_TIM-brl"/>
</dbReference>
<reference evidence="4" key="1">
    <citation type="journal article" date="2019" name="Int. J. Syst. Evol. Microbiol.">
        <title>The Global Catalogue of Microorganisms (GCM) 10K type strain sequencing project: providing services to taxonomists for standard genome sequencing and annotation.</title>
        <authorList>
            <consortium name="The Broad Institute Genomics Platform"/>
            <consortium name="The Broad Institute Genome Sequencing Center for Infectious Disease"/>
            <person name="Wu L."/>
            <person name="Ma J."/>
        </authorList>
    </citation>
    <scope>NUCLEOTIDE SEQUENCE [LARGE SCALE GENOMIC DNA]</scope>
    <source>
        <strain evidence="4">JCM 17563</strain>
    </source>
</reference>
<feature type="domain" description="GP-PDE" evidence="2">
    <location>
        <begin position="13"/>
        <end position="234"/>
    </location>
</feature>
<evidence type="ECO:0000313" key="3">
    <source>
        <dbReference type="EMBL" id="GAA4009160.1"/>
    </source>
</evidence>
<dbReference type="EMBL" id="BAABBQ010000001">
    <property type="protein sequence ID" value="GAA4009160.1"/>
    <property type="molecule type" value="Genomic_DNA"/>
</dbReference>
<dbReference type="SUPFAM" id="SSF51695">
    <property type="entry name" value="PLC-like phosphodiesterases"/>
    <property type="match status" value="1"/>
</dbReference>